<comment type="caution">
    <text evidence="5">The sequence shown here is derived from an EMBL/GenBank/DDBJ whole genome shotgun (WGS) entry which is preliminary data.</text>
</comment>
<comment type="similarity">
    <text evidence="1">Belongs to the CdaR family.</text>
</comment>
<feature type="domain" description="PucR C-terminal helix-turn-helix" evidence="3">
    <location>
        <begin position="424"/>
        <end position="482"/>
    </location>
</feature>
<evidence type="ECO:0000259" key="3">
    <source>
        <dbReference type="Pfam" id="PF13556"/>
    </source>
</evidence>
<dbReference type="Pfam" id="PF07905">
    <property type="entry name" value="PucR"/>
    <property type="match status" value="1"/>
</dbReference>
<reference evidence="5 6" key="1">
    <citation type="submission" date="2018-09" db="EMBL/GenBank/DDBJ databases">
        <title>YIM 75507 draft genome.</title>
        <authorList>
            <person name="Tang S."/>
            <person name="Feng Y."/>
        </authorList>
    </citation>
    <scope>NUCLEOTIDE SEQUENCE [LARGE SCALE GENOMIC DNA]</scope>
    <source>
        <strain evidence="5 6">YIM 75507</strain>
    </source>
</reference>
<evidence type="ECO:0000256" key="1">
    <source>
        <dbReference type="ARBA" id="ARBA00006754"/>
    </source>
</evidence>
<dbReference type="AlphaFoldDB" id="A0A3A4ARQ6"/>
<accession>A0A3A4ARQ6</accession>
<feature type="domain" description="CdaR GGDEF-like" evidence="4">
    <location>
        <begin position="268"/>
        <end position="373"/>
    </location>
</feature>
<evidence type="ECO:0000259" key="2">
    <source>
        <dbReference type="Pfam" id="PF07905"/>
    </source>
</evidence>
<dbReference type="Pfam" id="PF17853">
    <property type="entry name" value="GGDEF_2"/>
    <property type="match status" value="1"/>
</dbReference>
<dbReference type="Pfam" id="PF13556">
    <property type="entry name" value="HTH_30"/>
    <property type="match status" value="1"/>
</dbReference>
<evidence type="ECO:0000313" key="5">
    <source>
        <dbReference type="EMBL" id="RJL32538.1"/>
    </source>
</evidence>
<organism evidence="5 6">
    <name type="scientific">Bailinhaonella thermotolerans</name>
    <dbReference type="NCBI Taxonomy" id="1070861"/>
    <lineage>
        <taxon>Bacteria</taxon>
        <taxon>Bacillati</taxon>
        <taxon>Actinomycetota</taxon>
        <taxon>Actinomycetes</taxon>
        <taxon>Streptosporangiales</taxon>
        <taxon>Streptosporangiaceae</taxon>
        <taxon>Bailinhaonella</taxon>
    </lineage>
</organism>
<sequence>MLLRDLIDAPGLGLRLLTGEEHLDRPVVGVLTTDLPDPSRYLTRDELVLSGLMWRQDPEDAGRFVGLLVRAGVTALGAGQAWFGGVPDDVVEACRDQGLPLFAVPVEVSFGSVASWVGARLTGALALGRHRRLVSAVAGGAGLAELLTLVSTELGVSAAVVASATGAVVAGSLDEAEAVRLAREFRAAGRMPHLSRGPYTLFEVGARGVHRDLGWFVACAGDLTREPAVSTGYELADCAALERARREEGRRVERRLVEQLLVAAVRAEPGELAARLQACGLDPAEPYVAVSAAVAGGEARLAGQALEELLDVPAAVGADEAVAVLGGPGVAERLREGAERLALAGLCVGVSTRATGGAGLRGCVEEAGHARRLAESRGGGVVTGDEIYTHALLLATVPQDVRRSFAARLLEPVIRYDREHQSDLVRTLEAFLDCSGSWNVCAARLHIHVNTLRYRVHRIEELTGRDLGTLADRVDLFLALRAM</sequence>
<dbReference type="InterPro" id="IPR042070">
    <property type="entry name" value="PucR_C-HTH_sf"/>
</dbReference>
<dbReference type="EMBL" id="QZEY01000004">
    <property type="protein sequence ID" value="RJL32538.1"/>
    <property type="molecule type" value="Genomic_DNA"/>
</dbReference>
<dbReference type="Gene3D" id="1.10.10.2840">
    <property type="entry name" value="PucR C-terminal helix-turn-helix domain"/>
    <property type="match status" value="1"/>
</dbReference>
<dbReference type="InterPro" id="IPR012914">
    <property type="entry name" value="PucR_dom"/>
</dbReference>
<dbReference type="PANTHER" id="PTHR33744:SF17">
    <property type="entry name" value="CONSERVED PROTEIN"/>
    <property type="match status" value="1"/>
</dbReference>
<proteinExistence type="inferred from homology"/>
<name>A0A3A4ARQ6_9ACTN</name>
<protein>
    <submittedName>
        <fullName evidence="5">PucR family transcriptional regulator</fullName>
    </submittedName>
</protein>
<evidence type="ECO:0000259" key="4">
    <source>
        <dbReference type="Pfam" id="PF17853"/>
    </source>
</evidence>
<keyword evidence="6" id="KW-1185">Reference proteome</keyword>
<dbReference type="OrthoDB" id="3170447at2"/>
<dbReference type="PANTHER" id="PTHR33744">
    <property type="entry name" value="CARBOHYDRATE DIACID REGULATOR"/>
    <property type="match status" value="1"/>
</dbReference>
<dbReference type="InterPro" id="IPR025736">
    <property type="entry name" value="PucR_C-HTH_dom"/>
</dbReference>
<dbReference type="InterPro" id="IPR041522">
    <property type="entry name" value="CdaR_GGDEF"/>
</dbReference>
<dbReference type="InterPro" id="IPR051448">
    <property type="entry name" value="CdaR-like_regulators"/>
</dbReference>
<gene>
    <name evidence="5" type="ORF">D5H75_13520</name>
</gene>
<feature type="domain" description="Purine catabolism PurC-like" evidence="2">
    <location>
        <begin position="5"/>
        <end position="117"/>
    </location>
</feature>
<dbReference type="RefSeq" id="WP_119926787.1">
    <property type="nucleotide sequence ID" value="NZ_QZEY01000004.1"/>
</dbReference>
<dbReference type="Proteomes" id="UP000265768">
    <property type="component" value="Unassembled WGS sequence"/>
</dbReference>
<evidence type="ECO:0000313" key="6">
    <source>
        <dbReference type="Proteomes" id="UP000265768"/>
    </source>
</evidence>